<protein>
    <submittedName>
        <fullName evidence="2">Uncharacterized protein</fullName>
    </submittedName>
</protein>
<dbReference type="AlphaFoldDB" id="A0A3D3TMI5"/>
<dbReference type="EMBL" id="DQBS01000072">
    <property type="protein sequence ID" value="HCO69562.1"/>
    <property type="molecule type" value="Genomic_DNA"/>
</dbReference>
<feature type="compositionally biased region" description="Basic and acidic residues" evidence="1">
    <location>
        <begin position="90"/>
        <end position="102"/>
    </location>
</feature>
<sequence>MANKKREEEWKEVKKKCKVGDETIRMAKELGINPRTMIKNIPNKAEKWKAPVDVWIRDMYDKVKEKNAKKAKAKAKRLRKESEESADNSSRLDERDKSDRQD</sequence>
<feature type="compositionally biased region" description="Basic residues" evidence="1">
    <location>
        <begin position="69"/>
        <end position="79"/>
    </location>
</feature>
<organism evidence="2 3">
    <name type="scientific">Mesotoga infera</name>
    <dbReference type="NCBI Taxonomy" id="1236046"/>
    <lineage>
        <taxon>Bacteria</taxon>
        <taxon>Thermotogati</taxon>
        <taxon>Thermotogota</taxon>
        <taxon>Thermotogae</taxon>
        <taxon>Kosmotogales</taxon>
        <taxon>Kosmotogaceae</taxon>
        <taxon>Mesotoga</taxon>
    </lineage>
</organism>
<name>A0A3D3TMI5_9BACT</name>
<gene>
    <name evidence="2" type="ORF">DIT26_03105</name>
</gene>
<evidence type="ECO:0000313" key="3">
    <source>
        <dbReference type="Proteomes" id="UP000264215"/>
    </source>
</evidence>
<proteinExistence type="predicted"/>
<evidence type="ECO:0000256" key="1">
    <source>
        <dbReference type="SAM" id="MobiDB-lite"/>
    </source>
</evidence>
<feature type="region of interest" description="Disordered" evidence="1">
    <location>
        <begin position="65"/>
        <end position="102"/>
    </location>
</feature>
<evidence type="ECO:0000313" key="2">
    <source>
        <dbReference type="EMBL" id="HCO69562.1"/>
    </source>
</evidence>
<dbReference type="Proteomes" id="UP000264215">
    <property type="component" value="Unassembled WGS sequence"/>
</dbReference>
<reference evidence="2 3" key="1">
    <citation type="journal article" date="2018" name="Nat. Biotechnol.">
        <title>A standardized bacterial taxonomy based on genome phylogeny substantially revises the tree of life.</title>
        <authorList>
            <person name="Parks D.H."/>
            <person name="Chuvochina M."/>
            <person name="Waite D.W."/>
            <person name="Rinke C."/>
            <person name="Skarshewski A."/>
            <person name="Chaumeil P.A."/>
            <person name="Hugenholtz P."/>
        </authorList>
    </citation>
    <scope>NUCLEOTIDE SEQUENCE [LARGE SCALE GENOMIC DNA]</scope>
    <source>
        <strain evidence="2">UBA9905</strain>
    </source>
</reference>
<comment type="caution">
    <text evidence="2">The sequence shown here is derived from an EMBL/GenBank/DDBJ whole genome shotgun (WGS) entry which is preliminary data.</text>
</comment>
<accession>A0A3D3TMI5</accession>